<feature type="repeat" description="TPR" evidence="3">
    <location>
        <begin position="373"/>
        <end position="406"/>
    </location>
</feature>
<keyword evidence="5" id="KW-1185">Reference proteome</keyword>
<dbReference type="Pfam" id="PF13432">
    <property type="entry name" value="TPR_16"/>
    <property type="match status" value="1"/>
</dbReference>
<name>A0A090KT66_9BACI</name>
<reference evidence="4 5" key="1">
    <citation type="submission" date="2014-07" db="EMBL/GenBank/DDBJ databases">
        <authorList>
            <person name="Wibberg Daniel"/>
        </authorList>
    </citation>
    <scope>NUCLEOTIDE SEQUENCE [LARGE SCALE GENOMIC DNA]</scope>
</reference>
<dbReference type="RefSeq" id="WP_034770636.1">
    <property type="nucleotide sequence ID" value="NZ_CCRF01000061.1"/>
</dbReference>
<feature type="repeat" description="TPR" evidence="3">
    <location>
        <begin position="271"/>
        <end position="304"/>
    </location>
</feature>
<proteinExistence type="predicted"/>
<dbReference type="Pfam" id="PF13181">
    <property type="entry name" value="TPR_8"/>
    <property type="match status" value="1"/>
</dbReference>
<evidence type="ECO:0000256" key="3">
    <source>
        <dbReference type="PROSITE-ProRule" id="PRU00339"/>
    </source>
</evidence>
<accession>A0A090KT66</accession>
<dbReference type="InterPro" id="IPR051012">
    <property type="entry name" value="CellSynth/LPSAsmb/PSIAsmb"/>
</dbReference>
<dbReference type="SMART" id="SM00028">
    <property type="entry name" value="TPR"/>
    <property type="match status" value="9"/>
</dbReference>
<gene>
    <name evidence="4" type="ORF">BT1A1_2047</name>
</gene>
<dbReference type="PANTHER" id="PTHR45586">
    <property type="entry name" value="TPR REPEAT-CONTAINING PROTEIN PA4667"/>
    <property type="match status" value="1"/>
</dbReference>
<protein>
    <submittedName>
        <fullName evidence="4">Uncharacterized protein</fullName>
    </submittedName>
</protein>
<dbReference type="PANTHER" id="PTHR45586:SF1">
    <property type="entry name" value="LIPOPOLYSACCHARIDE ASSEMBLY PROTEIN B"/>
    <property type="match status" value="1"/>
</dbReference>
<dbReference type="Gene3D" id="1.25.40.10">
    <property type="entry name" value="Tetratricopeptide repeat domain"/>
    <property type="match status" value="2"/>
</dbReference>
<dbReference type="PROSITE" id="PS50005">
    <property type="entry name" value="TPR"/>
    <property type="match status" value="3"/>
</dbReference>
<evidence type="ECO:0000313" key="4">
    <source>
        <dbReference type="EMBL" id="CEE01869.1"/>
    </source>
</evidence>
<sequence length="421" mass="48402">MNKTEQYTLLMKQGKLKEAEKIFHAVLNKGSDEEIYALAEELTHLGFLEEALTLYQRLLDRYPDEGELLVAVAEVFIQLDREDEALSTLEKINAEDPFYAQALLLQADLYDSQGLFEVSIQKLLQAEKIAPDEPVIQFALAELYASIGKFAEAIYKYEQLLKDTKEIGHVNLHQRLADAYAAAGEFEKAIHHYDHVLEDKLDIDVLFGYGLTAYQAGLYEKAIEKLTEVKELDPDYHSLYLPLAKSYEHLEDLEKALQISTAGLKVNPYQRELHYFAGKISLKLGDESSAEKFFLDAIELDPSYIDALLTLNKLYLKQERYQEIIQLVEPLLAEGEEDPDLLWDYAVSCDKEEQYSEALNAYRSAYRYLKENSDFLQNYGFFLLEEGIFDEAIEVFNKLQIMDPTNAEYLDVLERLEADSK</sequence>
<dbReference type="Proteomes" id="UP000040576">
    <property type="component" value="Unassembled WGS sequence"/>
</dbReference>
<dbReference type="Pfam" id="PF14559">
    <property type="entry name" value="TPR_19"/>
    <property type="match status" value="2"/>
</dbReference>
<keyword evidence="1" id="KW-0677">Repeat</keyword>
<dbReference type="SUPFAM" id="SSF48452">
    <property type="entry name" value="TPR-like"/>
    <property type="match status" value="2"/>
</dbReference>
<keyword evidence="2 3" id="KW-0802">TPR repeat</keyword>
<dbReference type="EMBL" id="CCRF01000061">
    <property type="protein sequence ID" value="CEE01869.1"/>
    <property type="molecule type" value="Genomic_DNA"/>
</dbReference>
<dbReference type="AlphaFoldDB" id="A0A090KT66"/>
<evidence type="ECO:0000256" key="2">
    <source>
        <dbReference type="ARBA" id="ARBA00022803"/>
    </source>
</evidence>
<feature type="repeat" description="TPR" evidence="3">
    <location>
        <begin position="203"/>
        <end position="236"/>
    </location>
</feature>
<organism evidence="4 5">
    <name type="scientific">Caldibacillus thermoamylovorans</name>
    <dbReference type="NCBI Taxonomy" id="35841"/>
    <lineage>
        <taxon>Bacteria</taxon>
        <taxon>Bacillati</taxon>
        <taxon>Bacillota</taxon>
        <taxon>Bacilli</taxon>
        <taxon>Bacillales</taxon>
        <taxon>Bacillaceae</taxon>
        <taxon>Caldibacillus</taxon>
    </lineage>
</organism>
<dbReference type="InterPro" id="IPR019734">
    <property type="entry name" value="TPR_rpt"/>
</dbReference>
<dbReference type="Pfam" id="PF13176">
    <property type="entry name" value="TPR_7"/>
    <property type="match status" value="1"/>
</dbReference>
<evidence type="ECO:0000256" key="1">
    <source>
        <dbReference type="ARBA" id="ARBA00022737"/>
    </source>
</evidence>
<evidence type="ECO:0000313" key="5">
    <source>
        <dbReference type="Proteomes" id="UP000040576"/>
    </source>
</evidence>
<dbReference type="InterPro" id="IPR011990">
    <property type="entry name" value="TPR-like_helical_dom_sf"/>
</dbReference>